<gene>
    <name evidence="5" type="ORF">IPV69_10555</name>
</gene>
<keyword evidence="6" id="KW-1185">Reference proteome</keyword>
<feature type="signal peptide" evidence="1">
    <location>
        <begin position="1"/>
        <end position="25"/>
    </location>
</feature>
<feature type="domain" description="DUF1553" evidence="3">
    <location>
        <begin position="763"/>
        <end position="999"/>
    </location>
</feature>
<feature type="domain" description="Cytochrome C Planctomycete-type" evidence="4">
    <location>
        <begin position="49"/>
        <end position="112"/>
    </location>
</feature>
<feature type="chain" id="PRO_5034649152" evidence="1">
    <location>
        <begin position="26"/>
        <end position="1036"/>
    </location>
</feature>
<evidence type="ECO:0000313" key="5">
    <source>
        <dbReference type="EMBL" id="QOV91760.1"/>
    </source>
</evidence>
<dbReference type="KEGG" id="hbs:IPV69_10555"/>
<feature type="domain" description="DUF1549" evidence="2">
    <location>
        <begin position="176"/>
        <end position="382"/>
    </location>
</feature>
<evidence type="ECO:0000259" key="4">
    <source>
        <dbReference type="Pfam" id="PF07635"/>
    </source>
</evidence>
<name>A0A7M2X4R0_9BACT</name>
<dbReference type="PANTHER" id="PTHR35889:SF3">
    <property type="entry name" value="F-BOX DOMAIN-CONTAINING PROTEIN"/>
    <property type="match status" value="1"/>
</dbReference>
<dbReference type="Pfam" id="PF07635">
    <property type="entry name" value="PSCyt1"/>
    <property type="match status" value="1"/>
</dbReference>
<evidence type="ECO:0000313" key="6">
    <source>
        <dbReference type="Proteomes" id="UP000593765"/>
    </source>
</evidence>
<evidence type="ECO:0000259" key="2">
    <source>
        <dbReference type="Pfam" id="PF07583"/>
    </source>
</evidence>
<dbReference type="Proteomes" id="UP000593765">
    <property type="component" value="Chromosome"/>
</dbReference>
<dbReference type="Pfam" id="PF07583">
    <property type="entry name" value="PSCyt2"/>
    <property type="match status" value="1"/>
</dbReference>
<dbReference type="PANTHER" id="PTHR35889">
    <property type="entry name" value="CYCLOINULO-OLIGOSACCHARIDE FRUCTANOTRANSFERASE-RELATED"/>
    <property type="match status" value="1"/>
</dbReference>
<evidence type="ECO:0000256" key="1">
    <source>
        <dbReference type="SAM" id="SignalP"/>
    </source>
</evidence>
<protein>
    <submittedName>
        <fullName evidence="5">PSD1 domain-containing protein</fullName>
    </submittedName>
</protein>
<evidence type="ECO:0000259" key="3">
    <source>
        <dbReference type="Pfam" id="PF07587"/>
    </source>
</evidence>
<dbReference type="InterPro" id="IPR022655">
    <property type="entry name" value="DUF1553"/>
</dbReference>
<reference evidence="5 6" key="1">
    <citation type="submission" date="2020-10" db="EMBL/GenBank/DDBJ databases">
        <title>Wide distribution of Phycisphaera-like planctomycetes from WD2101 soil group in peatlands and genome analysis of the first cultivated representative.</title>
        <authorList>
            <person name="Dedysh S.N."/>
            <person name="Beletsky A.V."/>
            <person name="Ivanova A."/>
            <person name="Kulichevskaya I.S."/>
            <person name="Suzina N.E."/>
            <person name="Philippov D.A."/>
            <person name="Rakitin A.L."/>
            <person name="Mardanov A.V."/>
            <person name="Ravin N.V."/>
        </authorList>
    </citation>
    <scope>NUCLEOTIDE SEQUENCE [LARGE SCALE GENOMIC DNA]</scope>
    <source>
        <strain evidence="5 6">M1803</strain>
    </source>
</reference>
<sequence length="1036" mass="112780">MSSRQTLTVFAAVVALWVTGGPVAAATQSDAASLDHFERKIRPVLVEHCYKCHSAEAQKNKKLRAELYLDTRAGVLKGGESGPAIVPGKPGESAIIRALQYTDEEMQMPPAGKLPAAVIADFETWIAAGAPDPRDGGVATARKEIDIEAGKAFWAFAPLKDSPPPAVNDAAWPRTPIDRFILSGLETQGIKPNGPATREKLVRRAYLDLTGLPPTADELDEVLADTAADAYDRLIDRLLASPRYGERWGRHWLDVARFGESDGFEHDNARPAAYHYRDFVIRALNEDMPFNRFAALQIAGDEIAPGDYLAMAATGFLTAGVFPTQITEKEFEITRYNQLDDMVSTVGTAMLGLTIGCARCHDHKFDPIGASDYYRLTAAFATAIRSDVDIDLSTDAEKLAAKQAWETRRASAAAKLQQYERDTLPARVKEAVATAARGEIGKAIWSVIDVATATAQSGAMLQRQSDGSFLRTGKPADKDVYRFTTKLPAGTYTAVRVEVMTDPSLPRNGPGTAPNGNFVLSEIELTVDPIDAASKAVTLPLTAARATHQQNKTNLAVAGSIDGKSGTGWAVDSGGIGKAQAAIFDLAKPLAVEKPVSVSFTLRQDNGGKHLIGRPRLAITSEPSPNDFRGEGPDPAVVALLRKVASGAELTADDVSTLREWVASKDASYVALKGELAKLDADGPGIKPVKVQVTSEGLPPVFNHANGRGYPHFYKDVYLLRRGDPANKAEAVSLAFPRVLMRGGATEANWPATPPQGWRTSYRRKAVADWLTDVESGAGHLLARVIVNRLWQHHFGRGLVATPNDFGTQGERPTNPALLDWLATDLIRHGWQLKRVHKLMMTSAVYMQSADTSPDRLAKDPDNRTLWRWSPRRLEAEPIRDSMLAAAGLLDTTMYGPGTLDQSTRRRSVYFMVRRSQLIPMMMVLDWPEPLNSIGARPVTTVAPQALLFMNSPQARQYAEAFATRVQQPTGEATIERAYRTAIGRRPDVAEIKRIVAFLDLQTAAHRDAGRKDPPAQALADFCQALMSSNEFVYVD</sequence>
<proteinExistence type="predicted"/>
<organism evidence="5 6">
    <name type="scientific">Humisphaera borealis</name>
    <dbReference type="NCBI Taxonomy" id="2807512"/>
    <lineage>
        <taxon>Bacteria</taxon>
        <taxon>Pseudomonadati</taxon>
        <taxon>Planctomycetota</taxon>
        <taxon>Phycisphaerae</taxon>
        <taxon>Tepidisphaerales</taxon>
        <taxon>Tepidisphaeraceae</taxon>
        <taxon>Humisphaera</taxon>
    </lineage>
</organism>
<dbReference type="Pfam" id="PF07587">
    <property type="entry name" value="PSD1"/>
    <property type="match status" value="1"/>
</dbReference>
<dbReference type="EMBL" id="CP063458">
    <property type="protein sequence ID" value="QOV91760.1"/>
    <property type="molecule type" value="Genomic_DNA"/>
</dbReference>
<dbReference type="InterPro" id="IPR011429">
    <property type="entry name" value="Cyt_c_Planctomycete-type"/>
</dbReference>
<dbReference type="InterPro" id="IPR011444">
    <property type="entry name" value="DUF1549"/>
</dbReference>
<keyword evidence="1" id="KW-0732">Signal</keyword>
<dbReference type="RefSeq" id="WP_206295072.1">
    <property type="nucleotide sequence ID" value="NZ_CP063458.1"/>
</dbReference>
<accession>A0A7M2X4R0</accession>
<dbReference type="AlphaFoldDB" id="A0A7M2X4R0"/>